<feature type="transmembrane region" description="Helical" evidence="1">
    <location>
        <begin position="340"/>
        <end position="361"/>
    </location>
</feature>
<feature type="transmembrane region" description="Helical" evidence="1">
    <location>
        <begin position="12"/>
        <end position="31"/>
    </location>
</feature>
<feature type="transmembrane region" description="Helical" evidence="1">
    <location>
        <begin position="465"/>
        <end position="489"/>
    </location>
</feature>
<keyword evidence="1" id="KW-0812">Transmembrane</keyword>
<proteinExistence type="predicted"/>
<feature type="transmembrane region" description="Helical" evidence="1">
    <location>
        <begin position="373"/>
        <end position="391"/>
    </location>
</feature>
<feature type="transmembrane region" description="Helical" evidence="1">
    <location>
        <begin position="51"/>
        <end position="69"/>
    </location>
</feature>
<sequence>MTTGRRADALGPCLAWISHPLSVAGLALLLINDHLLKDAWPGVITGKLSDIAGMLMFPPVLAVMLAILLPAVSGRFLAGFAVIATGVCFAVLKVSPVVAELASRAWSVPNGPSAVLADSTDLVALPVLALTWAVWRRCRKKAATDRFARQVRALVLVPAGLLATVATSAASYDTVTWVGEIDGQMAYGYGIVNRDSTDAIHSIGVSADGGHTFTPLPTKEQPVRHTKACTGSICYQVVPGELHVQESRDGGVTWSTAWQIAGWQYRALAADHLDLNDPKNALASQCIAIFEGSDGYVVMVANARDGLLRRDASGHWERLGVPGSTMVPLRAEPDFTGHRVLAATLGVVAVGLAGLGLLVASRRHVVPPRRARAFAFLVPAAFVFDVCIFLPDRLTPVLWLLWGLVNAAALLACGAVALVLPLRQTAALVPVAAATAWIAQIVYRVEPASDADLFFFRAGSGLAETAQSAVSLVPVAIGMAAAAVAAFMASRIRSTADHQPAP</sequence>
<feature type="transmembrane region" description="Helical" evidence="1">
    <location>
        <begin position="397"/>
        <end position="420"/>
    </location>
</feature>
<feature type="transmembrane region" description="Helical" evidence="1">
    <location>
        <begin position="427"/>
        <end position="445"/>
    </location>
</feature>
<dbReference type="SUPFAM" id="SSF50939">
    <property type="entry name" value="Sialidases"/>
    <property type="match status" value="1"/>
</dbReference>
<dbReference type="Proteomes" id="UP000612899">
    <property type="component" value="Unassembled WGS sequence"/>
</dbReference>
<evidence type="ECO:0000313" key="2">
    <source>
        <dbReference type="EMBL" id="GIH03832.1"/>
    </source>
</evidence>
<name>A0A8J3Q5U4_9ACTN</name>
<dbReference type="RefSeq" id="WP_203907730.1">
    <property type="nucleotide sequence ID" value="NZ_BONY01000009.1"/>
</dbReference>
<protein>
    <submittedName>
        <fullName evidence="2">Uncharacterized protein</fullName>
    </submittedName>
</protein>
<dbReference type="InterPro" id="IPR036278">
    <property type="entry name" value="Sialidase_sf"/>
</dbReference>
<keyword evidence="1" id="KW-1133">Transmembrane helix</keyword>
<evidence type="ECO:0000256" key="1">
    <source>
        <dbReference type="SAM" id="Phobius"/>
    </source>
</evidence>
<evidence type="ECO:0000313" key="3">
    <source>
        <dbReference type="Proteomes" id="UP000612899"/>
    </source>
</evidence>
<reference evidence="2" key="1">
    <citation type="submission" date="2021-01" db="EMBL/GenBank/DDBJ databases">
        <title>Whole genome shotgun sequence of Rhizocola hellebori NBRC 109834.</title>
        <authorList>
            <person name="Komaki H."/>
            <person name="Tamura T."/>
        </authorList>
    </citation>
    <scope>NUCLEOTIDE SEQUENCE</scope>
    <source>
        <strain evidence="2">NBRC 109834</strain>
    </source>
</reference>
<keyword evidence="3" id="KW-1185">Reference proteome</keyword>
<feature type="transmembrane region" description="Helical" evidence="1">
    <location>
        <begin position="76"/>
        <end position="94"/>
    </location>
</feature>
<dbReference type="AlphaFoldDB" id="A0A8J3Q5U4"/>
<accession>A0A8J3Q5U4</accession>
<dbReference type="EMBL" id="BONY01000009">
    <property type="protein sequence ID" value="GIH03832.1"/>
    <property type="molecule type" value="Genomic_DNA"/>
</dbReference>
<feature type="transmembrane region" description="Helical" evidence="1">
    <location>
        <begin position="114"/>
        <end position="133"/>
    </location>
</feature>
<feature type="transmembrane region" description="Helical" evidence="1">
    <location>
        <begin position="153"/>
        <end position="172"/>
    </location>
</feature>
<comment type="caution">
    <text evidence="2">The sequence shown here is derived from an EMBL/GenBank/DDBJ whole genome shotgun (WGS) entry which is preliminary data.</text>
</comment>
<organism evidence="2 3">
    <name type="scientific">Rhizocola hellebori</name>
    <dbReference type="NCBI Taxonomy" id="1392758"/>
    <lineage>
        <taxon>Bacteria</taxon>
        <taxon>Bacillati</taxon>
        <taxon>Actinomycetota</taxon>
        <taxon>Actinomycetes</taxon>
        <taxon>Micromonosporales</taxon>
        <taxon>Micromonosporaceae</taxon>
        <taxon>Rhizocola</taxon>
    </lineage>
</organism>
<gene>
    <name evidence="2" type="ORF">Rhe02_18990</name>
</gene>
<keyword evidence="1" id="KW-0472">Membrane</keyword>